<dbReference type="Gene3D" id="3.90.290.10">
    <property type="entry name" value="TGF-beta binding (TB) domain"/>
    <property type="match status" value="1"/>
</dbReference>
<sequence length="256" mass="27254">MRPGALWPLLWGALVWAVGSVSAVMGSGDSAPGGVCWLLQDREATCSLVLKTDVSREECCSTSNINTAWSNFTHPGDKISLLGFLGLVHCLPCKDSCDGVECGPSKACRMVGGRPRCECAPDCEGLPAGLQVCGSDGATYRDECELRAARCRGHPDLRVMYRGRCQKSCAHVVCPRPQSCLVDQTGSAHCVVCRAAPCPVPSSPGQELCGNNNVTYISSCHLRQATCFLGRSIGVRHPGICTGTPKVPPEEEENFL</sequence>
<dbReference type="AlphaFoldDB" id="A0A1U7R8L2"/>
<feature type="signal peptide" evidence="17">
    <location>
        <begin position="1"/>
        <end position="23"/>
    </location>
</feature>
<dbReference type="GO" id="GO:0002244">
    <property type="term" value="P:hematopoietic progenitor cell differentiation"/>
    <property type="evidence" value="ECO:0007669"/>
    <property type="project" value="Ensembl"/>
</dbReference>
<feature type="domain" description="TB" evidence="18">
    <location>
        <begin position="34"/>
        <end position="93"/>
    </location>
</feature>
<keyword evidence="11" id="KW-0539">Nucleus</keyword>
<dbReference type="PROSITE" id="PS51364">
    <property type="entry name" value="TB"/>
    <property type="match status" value="1"/>
</dbReference>
<name>A0A1U7R8L2_MESAU</name>
<dbReference type="PANTHER" id="PTHR10913">
    <property type="entry name" value="FOLLISTATIN-RELATED"/>
    <property type="match status" value="1"/>
</dbReference>
<dbReference type="eggNOG" id="KOG3649">
    <property type="taxonomic scope" value="Eukaryota"/>
</dbReference>
<dbReference type="Proteomes" id="UP000886700">
    <property type="component" value="Unplaced"/>
</dbReference>
<keyword evidence="10" id="KW-0325">Glycoprotein</keyword>
<keyword evidence="5" id="KW-0677">Repeat</keyword>
<keyword evidence="9" id="KW-0804">Transcription</keyword>
<dbReference type="FunFam" id="3.30.60.30:FF:000025">
    <property type="entry name" value="Follistatin-related protein 3"/>
    <property type="match status" value="1"/>
</dbReference>
<dbReference type="GeneID" id="101840853"/>
<evidence type="ECO:0000256" key="1">
    <source>
        <dbReference type="ARBA" id="ARBA00004123"/>
    </source>
</evidence>
<dbReference type="KEGG" id="maua:101840853"/>
<evidence type="ECO:0000256" key="9">
    <source>
        <dbReference type="ARBA" id="ARBA00023163"/>
    </source>
</evidence>
<dbReference type="GO" id="GO:0032926">
    <property type="term" value="P:negative regulation of activin receptor signaling pathway"/>
    <property type="evidence" value="ECO:0007669"/>
    <property type="project" value="Ensembl"/>
</dbReference>
<dbReference type="GO" id="GO:0001503">
    <property type="term" value="P:ossification"/>
    <property type="evidence" value="ECO:0007669"/>
    <property type="project" value="UniProtKB-KW"/>
</dbReference>
<dbReference type="GO" id="GO:0022409">
    <property type="term" value="P:positive regulation of cell-cell adhesion"/>
    <property type="evidence" value="ECO:0007669"/>
    <property type="project" value="Ensembl"/>
</dbReference>
<evidence type="ECO:0000256" key="2">
    <source>
        <dbReference type="ARBA" id="ARBA00004613"/>
    </source>
</evidence>
<evidence type="ECO:0000256" key="8">
    <source>
        <dbReference type="ARBA" id="ARBA00023157"/>
    </source>
</evidence>
<evidence type="ECO:0000256" key="7">
    <source>
        <dbReference type="ARBA" id="ARBA00023015"/>
    </source>
</evidence>
<dbReference type="GO" id="GO:0001968">
    <property type="term" value="F:fibronectin binding"/>
    <property type="evidence" value="ECO:0007669"/>
    <property type="project" value="Ensembl"/>
</dbReference>
<dbReference type="Pfam" id="PF21333">
    <property type="entry name" value="FST_N"/>
    <property type="match status" value="1"/>
</dbReference>
<dbReference type="FunFam" id="3.90.290.10:FF:000021">
    <property type="entry name" value="follistatin-related protein 3"/>
    <property type="match status" value="1"/>
</dbReference>
<evidence type="ECO:0000256" key="12">
    <source>
        <dbReference type="ARBA" id="ARBA00054712"/>
    </source>
</evidence>
<dbReference type="SUPFAM" id="SSF100895">
    <property type="entry name" value="Kazal-type serine protease inhibitors"/>
    <property type="match status" value="2"/>
</dbReference>
<gene>
    <name evidence="21" type="primary">Fstl3</name>
</gene>
<evidence type="ECO:0000259" key="19">
    <source>
        <dbReference type="PROSITE" id="PS51465"/>
    </source>
</evidence>
<dbReference type="CTD" id="10272"/>
<dbReference type="FunFam" id="3.30.60.30:FF:000028">
    <property type="entry name" value="Follistatin-related protein 3"/>
    <property type="match status" value="1"/>
</dbReference>
<evidence type="ECO:0000259" key="18">
    <source>
        <dbReference type="PROSITE" id="PS51364"/>
    </source>
</evidence>
<evidence type="ECO:0000256" key="17">
    <source>
        <dbReference type="SAM" id="SignalP"/>
    </source>
</evidence>
<keyword evidence="20" id="KW-1185">Reference proteome</keyword>
<comment type="subcellular location">
    <subcellularLocation>
        <location evidence="1">Nucleus</location>
    </subcellularLocation>
    <subcellularLocation>
        <location evidence="2">Secreted</location>
    </subcellularLocation>
</comment>
<keyword evidence="3" id="KW-0964">Secreted</keyword>
<dbReference type="SMART" id="SM00280">
    <property type="entry name" value="KAZAL"/>
    <property type="match status" value="2"/>
</dbReference>
<evidence type="ECO:0000256" key="15">
    <source>
        <dbReference type="ARBA" id="ARBA00077556"/>
    </source>
</evidence>
<keyword evidence="6" id="KW-0892">Osteogenesis</keyword>
<dbReference type="STRING" id="10036.ENSMAUP00000018198"/>
<dbReference type="Gene3D" id="3.30.60.30">
    <property type="match status" value="2"/>
</dbReference>
<protein>
    <recommendedName>
        <fullName evidence="14">Follistatin-related protein 3</fullName>
    </recommendedName>
    <alternativeName>
        <fullName evidence="16">Follistatin-like protein 3</fullName>
    </alternativeName>
    <alternativeName>
        <fullName evidence="15">Follistatin-related gene protein</fullName>
    </alternativeName>
</protein>
<organism evidence="20 21">
    <name type="scientific">Mesocricetus auratus</name>
    <name type="common">Golden hamster</name>
    <dbReference type="NCBI Taxonomy" id="10036"/>
    <lineage>
        <taxon>Eukaryota</taxon>
        <taxon>Metazoa</taxon>
        <taxon>Chordata</taxon>
        <taxon>Craniata</taxon>
        <taxon>Vertebrata</taxon>
        <taxon>Euteleostomi</taxon>
        <taxon>Mammalia</taxon>
        <taxon>Eutheria</taxon>
        <taxon>Euarchontoglires</taxon>
        <taxon>Glires</taxon>
        <taxon>Rodentia</taxon>
        <taxon>Myomorpha</taxon>
        <taxon>Muroidea</taxon>
        <taxon>Cricetidae</taxon>
        <taxon>Cricetinae</taxon>
        <taxon>Mesocricetus</taxon>
    </lineage>
</organism>
<dbReference type="InterPro" id="IPR050653">
    <property type="entry name" value="Prot_Inhib_GrowthFact_Antg"/>
</dbReference>
<evidence type="ECO:0000256" key="10">
    <source>
        <dbReference type="ARBA" id="ARBA00023180"/>
    </source>
</evidence>
<dbReference type="PANTHER" id="PTHR10913:SF16">
    <property type="entry name" value="FOLLISTATIN-RELATED PROTEIN 3"/>
    <property type="match status" value="1"/>
</dbReference>
<evidence type="ECO:0000313" key="20">
    <source>
        <dbReference type="Proteomes" id="UP000886700"/>
    </source>
</evidence>
<dbReference type="GO" id="GO:0045671">
    <property type="term" value="P:negative regulation of osteoclast differentiation"/>
    <property type="evidence" value="ECO:0007669"/>
    <property type="project" value="Ensembl"/>
</dbReference>
<evidence type="ECO:0000256" key="16">
    <source>
        <dbReference type="ARBA" id="ARBA00077850"/>
    </source>
</evidence>
<dbReference type="GO" id="GO:0048185">
    <property type="term" value="F:activin binding"/>
    <property type="evidence" value="ECO:0007669"/>
    <property type="project" value="Ensembl"/>
</dbReference>
<dbReference type="InterPro" id="IPR036058">
    <property type="entry name" value="Kazal_dom_sf"/>
</dbReference>
<dbReference type="InterPro" id="IPR036773">
    <property type="entry name" value="TB_dom_sf"/>
</dbReference>
<feature type="chain" id="PRO_5010536265" description="Follistatin-related protein 3" evidence="17">
    <location>
        <begin position="24"/>
        <end position="256"/>
    </location>
</feature>
<dbReference type="GO" id="GO:0030514">
    <property type="term" value="P:negative regulation of BMP signaling pathway"/>
    <property type="evidence" value="ECO:0007669"/>
    <property type="project" value="Ensembl"/>
</dbReference>
<dbReference type="RefSeq" id="XP_005083401.1">
    <property type="nucleotide sequence ID" value="XM_005083344.4"/>
</dbReference>
<evidence type="ECO:0000313" key="21">
    <source>
        <dbReference type="RefSeq" id="XP_005083401.1"/>
    </source>
</evidence>
<dbReference type="InterPro" id="IPR017878">
    <property type="entry name" value="TB_dom"/>
</dbReference>
<evidence type="ECO:0000256" key="5">
    <source>
        <dbReference type="ARBA" id="ARBA00022737"/>
    </source>
</evidence>
<dbReference type="InterPro" id="IPR002350">
    <property type="entry name" value="Kazal_dom"/>
</dbReference>
<evidence type="ECO:0000256" key="6">
    <source>
        <dbReference type="ARBA" id="ARBA00022855"/>
    </source>
</evidence>
<dbReference type="Pfam" id="PF07648">
    <property type="entry name" value="Kazal_2"/>
    <property type="match status" value="2"/>
</dbReference>
<comment type="subunit">
    <text evidence="13">Interacts with INHBA and INHBB. Interacts with FN1. Interacts with ADAM12. Interacts with MLLT10; the interaction enhances MLLT10 in vitro transcriptional activity and self-association. Interacts with MSTN.</text>
</comment>
<keyword evidence="4 17" id="KW-0732">Signal</keyword>
<dbReference type="OrthoDB" id="6614329at2759"/>
<evidence type="ECO:0000256" key="11">
    <source>
        <dbReference type="ARBA" id="ARBA00023242"/>
    </source>
</evidence>
<dbReference type="GO" id="GO:0005615">
    <property type="term" value="C:extracellular space"/>
    <property type="evidence" value="ECO:0007669"/>
    <property type="project" value="Ensembl"/>
</dbReference>
<keyword evidence="8" id="KW-1015">Disulfide bond</keyword>
<comment type="function">
    <text evidence="12">The secreted form is a binding and antagonizing protein for members of the TGF-beta family, such as activin, BMP2 and MSTN. Inhibits activin A-, activin B-, BMP2- and MSDT-induced cellular signaling; more effective on activin A than on activin B. Involved in bone formation; inhibits osteoclast differentiation. Involved in hematopoiesis; involved in differentiation of hemopoietic progenitor cells, increases hematopoietic cell adhesion to fibronectin and seems to contribute to the adhesion of hematopoietic precursor cells to the bone marrow stroma. The nuclear form is probably involved in transcriptional regulation via interaction with MLLT10.</text>
</comment>
<dbReference type="PROSITE" id="PS51465">
    <property type="entry name" value="KAZAL_2"/>
    <property type="match status" value="2"/>
</dbReference>
<feature type="domain" description="Kazal-like" evidence="19">
    <location>
        <begin position="191"/>
        <end position="243"/>
    </location>
</feature>
<evidence type="ECO:0000256" key="13">
    <source>
        <dbReference type="ARBA" id="ARBA00064517"/>
    </source>
</evidence>
<proteinExistence type="predicted"/>
<reference evidence="21" key="1">
    <citation type="submission" date="2025-08" db="UniProtKB">
        <authorList>
            <consortium name="RefSeq"/>
        </authorList>
    </citation>
    <scope>IDENTIFICATION</scope>
    <source>
        <tissue evidence="21">Liver</tissue>
    </source>
</reference>
<accession>A0A1U7R8L2</accession>
<dbReference type="CDD" id="cd00104">
    <property type="entry name" value="KAZAL_FS"/>
    <property type="match status" value="1"/>
</dbReference>
<feature type="domain" description="Kazal-like" evidence="19">
    <location>
        <begin position="111"/>
        <end position="167"/>
    </location>
</feature>
<dbReference type="SMART" id="SM00274">
    <property type="entry name" value="FOLN"/>
    <property type="match status" value="2"/>
</dbReference>
<dbReference type="GO" id="GO:0005654">
    <property type="term" value="C:nucleoplasm"/>
    <property type="evidence" value="ECO:0007669"/>
    <property type="project" value="Ensembl"/>
</dbReference>
<evidence type="ECO:0000256" key="3">
    <source>
        <dbReference type="ARBA" id="ARBA00022525"/>
    </source>
</evidence>
<keyword evidence="7" id="KW-0805">Transcription regulation</keyword>
<dbReference type="InterPro" id="IPR003645">
    <property type="entry name" value="Fol_N"/>
</dbReference>
<evidence type="ECO:0000256" key="4">
    <source>
        <dbReference type="ARBA" id="ARBA00022729"/>
    </source>
</evidence>
<evidence type="ECO:0000256" key="14">
    <source>
        <dbReference type="ARBA" id="ARBA00069916"/>
    </source>
</evidence>
<dbReference type="GO" id="GO:0045944">
    <property type="term" value="P:positive regulation of transcription by RNA polymerase II"/>
    <property type="evidence" value="ECO:0007669"/>
    <property type="project" value="Ensembl"/>
</dbReference>